<dbReference type="GO" id="GO:0036465">
    <property type="term" value="P:synaptic vesicle recycling"/>
    <property type="evidence" value="ECO:0007669"/>
    <property type="project" value="TreeGrafter"/>
</dbReference>
<proteinExistence type="predicted"/>
<feature type="repeat" description="ANK" evidence="1">
    <location>
        <begin position="108"/>
        <end position="140"/>
    </location>
</feature>
<dbReference type="PROSITE" id="PS50297">
    <property type="entry name" value="ANK_REP_REGION"/>
    <property type="match status" value="1"/>
</dbReference>
<dbReference type="GO" id="GO:0008277">
    <property type="term" value="P:regulation of G protein-coupled receptor signaling pathway"/>
    <property type="evidence" value="ECO:0007669"/>
    <property type="project" value="TreeGrafter"/>
</dbReference>
<dbReference type="PROSITE" id="PS50088">
    <property type="entry name" value="ANK_REPEAT"/>
    <property type="match status" value="1"/>
</dbReference>
<accession>A0A5K3FKP7</accession>
<dbReference type="InterPro" id="IPR002110">
    <property type="entry name" value="Ankyrin_rpt"/>
</dbReference>
<dbReference type="GO" id="GO:0031267">
    <property type="term" value="F:small GTPase binding"/>
    <property type="evidence" value="ECO:0007669"/>
    <property type="project" value="TreeGrafter"/>
</dbReference>
<reference evidence="2" key="1">
    <citation type="submission" date="2019-11" db="UniProtKB">
        <authorList>
            <consortium name="WormBaseParasite"/>
        </authorList>
    </citation>
    <scope>IDENTIFICATION</scope>
</reference>
<dbReference type="AlphaFoldDB" id="A0A5K3FKP7"/>
<dbReference type="InterPro" id="IPR047161">
    <property type="entry name" value="GIT-like"/>
</dbReference>
<sequence>MVQYLALAGANRFWEHILLEPLLNKRDEPVKNISGFSKKPQPDSPLHPTKADFIREKYLFHGFFKRPNVVRLDDLNQQLHASVRTAVLETSLYLLALGANPNFIHPIKGTSPVHVACQYEQIGQLELLIAYGGDVCLRSDKGITPLEIALEKVQKSQQLEPPNGDTQHPQVPWSPLIDCLVSSFYELTDGLAFYLCRRVPNHKAAIFLANPATNSATCGLRNGIGDLTNGPGGPPNVFLGPGHFLVAPSSVNESNGALEGDADRRTEARSKITALNNITFEV</sequence>
<dbReference type="InterPro" id="IPR036770">
    <property type="entry name" value="Ankyrin_rpt-contain_sf"/>
</dbReference>
<dbReference type="GO" id="GO:0007420">
    <property type="term" value="P:brain development"/>
    <property type="evidence" value="ECO:0007669"/>
    <property type="project" value="InterPro"/>
</dbReference>
<dbReference type="GO" id="GO:0098793">
    <property type="term" value="C:presynapse"/>
    <property type="evidence" value="ECO:0007669"/>
    <property type="project" value="GOC"/>
</dbReference>
<dbReference type="GO" id="GO:0005096">
    <property type="term" value="F:GTPase activator activity"/>
    <property type="evidence" value="ECO:0007669"/>
    <property type="project" value="InterPro"/>
</dbReference>
<dbReference type="SUPFAM" id="SSF48403">
    <property type="entry name" value="Ankyrin repeat"/>
    <property type="match status" value="1"/>
</dbReference>
<dbReference type="PANTHER" id="PTHR46097:SF3">
    <property type="entry name" value="ARF GTPASE-ACTIVATING PROTEIN GIT"/>
    <property type="match status" value="1"/>
</dbReference>
<name>A0A5K3FKP7_MESCO</name>
<evidence type="ECO:0000256" key="1">
    <source>
        <dbReference type="PROSITE-ProRule" id="PRU00023"/>
    </source>
</evidence>
<keyword evidence="1" id="KW-0040">ANK repeat</keyword>
<dbReference type="PANTHER" id="PTHR46097">
    <property type="entry name" value="G PROTEIN-COUPLED RECEPTOR KINASE INTERACTING ARFGAP"/>
    <property type="match status" value="1"/>
</dbReference>
<dbReference type="WBParaSite" id="MCU_009335-RA">
    <property type="protein sequence ID" value="MCU_009335-RA"/>
    <property type="gene ID" value="MCU_009335"/>
</dbReference>
<dbReference type="GO" id="GO:0032012">
    <property type="term" value="P:regulation of ARF protein signal transduction"/>
    <property type="evidence" value="ECO:0007669"/>
    <property type="project" value="InterPro"/>
</dbReference>
<dbReference type="Gene3D" id="1.25.40.20">
    <property type="entry name" value="Ankyrin repeat-containing domain"/>
    <property type="match status" value="1"/>
</dbReference>
<evidence type="ECO:0000313" key="2">
    <source>
        <dbReference type="WBParaSite" id="MCU_009335-RA"/>
    </source>
</evidence>
<organism evidence="2">
    <name type="scientific">Mesocestoides corti</name>
    <name type="common">Flatworm</name>
    <dbReference type="NCBI Taxonomy" id="53468"/>
    <lineage>
        <taxon>Eukaryota</taxon>
        <taxon>Metazoa</taxon>
        <taxon>Spiralia</taxon>
        <taxon>Lophotrochozoa</taxon>
        <taxon>Platyhelminthes</taxon>
        <taxon>Cestoda</taxon>
        <taxon>Eucestoda</taxon>
        <taxon>Cyclophyllidea</taxon>
        <taxon>Mesocestoididae</taxon>
        <taxon>Mesocestoides</taxon>
    </lineage>
</organism>
<protein>
    <submittedName>
        <fullName evidence="2">ANK_REP_REGION domain-containing protein</fullName>
    </submittedName>
</protein>